<proteinExistence type="predicted"/>
<dbReference type="InterPro" id="IPR008803">
    <property type="entry name" value="RHD3/Sey1"/>
</dbReference>
<feature type="compositionally biased region" description="Basic and acidic residues" evidence="1">
    <location>
        <begin position="254"/>
        <end position="271"/>
    </location>
</feature>
<dbReference type="GO" id="GO:0005783">
    <property type="term" value="C:endoplasmic reticulum"/>
    <property type="evidence" value="ECO:0007669"/>
    <property type="project" value="TreeGrafter"/>
</dbReference>
<dbReference type="Proteomes" id="UP000585474">
    <property type="component" value="Unassembled WGS sequence"/>
</dbReference>
<protein>
    <submittedName>
        <fullName evidence="3">Root hair defective 3 GTP-binding protein</fullName>
    </submittedName>
</protein>
<dbReference type="GO" id="GO:0016320">
    <property type="term" value="P:endoplasmic reticulum membrane fusion"/>
    <property type="evidence" value="ECO:0007669"/>
    <property type="project" value="TreeGrafter"/>
</dbReference>
<dbReference type="PANTHER" id="PTHR45923">
    <property type="entry name" value="PROTEIN SEY1"/>
    <property type="match status" value="1"/>
</dbReference>
<comment type="caution">
    <text evidence="3">The sequence shown here is derived from an EMBL/GenBank/DDBJ whole genome shotgun (WGS) entry which is preliminary data.</text>
</comment>
<evidence type="ECO:0000313" key="3">
    <source>
        <dbReference type="EMBL" id="GFY95388.1"/>
    </source>
</evidence>
<dbReference type="GO" id="GO:0003924">
    <property type="term" value="F:GTPase activity"/>
    <property type="evidence" value="ECO:0007669"/>
    <property type="project" value="TreeGrafter"/>
</dbReference>
<dbReference type="Pfam" id="PF20428">
    <property type="entry name" value="Sey1_3HB"/>
    <property type="match status" value="1"/>
</dbReference>
<evidence type="ECO:0000259" key="2">
    <source>
        <dbReference type="Pfam" id="PF20428"/>
    </source>
</evidence>
<reference evidence="3 4" key="1">
    <citation type="submission" date="2019-07" db="EMBL/GenBank/DDBJ databases">
        <title>De Novo Assembly of kiwifruit Actinidia rufa.</title>
        <authorList>
            <person name="Sugita-Konishi S."/>
            <person name="Sato K."/>
            <person name="Mori E."/>
            <person name="Abe Y."/>
            <person name="Kisaki G."/>
            <person name="Hamano K."/>
            <person name="Suezawa K."/>
            <person name="Otani M."/>
            <person name="Fukuda T."/>
            <person name="Manabe T."/>
            <person name="Gomi K."/>
            <person name="Tabuchi M."/>
            <person name="Akimitsu K."/>
            <person name="Kataoka I."/>
        </authorList>
    </citation>
    <scope>NUCLEOTIDE SEQUENCE [LARGE SCALE GENOMIC DNA]</scope>
    <source>
        <strain evidence="4">cv. Fuchu</strain>
    </source>
</reference>
<feature type="region of interest" description="Disordered" evidence="1">
    <location>
        <begin position="194"/>
        <end position="294"/>
    </location>
</feature>
<feature type="domain" description="Sey1/RHD3-like three-helix bundle" evidence="2">
    <location>
        <begin position="41"/>
        <end position="103"/>
    </location>
</feature>
<dbReference type="OrthoDB" id="1744240at2759"/>
<dbReference type="AlphaFoldDB" id="A0A7J0F9L0"/>
<dbReference type="InterPro" id="IPR046758">
    <property type="entry name" value="Sey1/RHD3-like_3HB"/>
</dbReference>
<gene>
    <name evidence="3" type="ORF">Acr_10g0007730</name>
</gene>
<keyword evidence="4" id="KW-1185">Reference proteome</keyword>
<dbReference type="PANTHER" id="PTHR45923:SF20">
    <property type="entry name" value="PROTEIN ROOT HAIR DEFECTIVE 3 HOMOLOG 2"/>
    <property type="match status" value="1"/>
</dbReference>
<sequence>MSSEHVITSGEGDDLKWRFRWPGETIAASGGGKSKPIAADDKLVHPAYVTMLGHLRSKTLERFKTCLEQSLHRGERYAVSVRYCNRAYMLEFDQGCAACSLRSHFHAREVCSGLTSADNFGAIYGNDSSQYSIHLRSCLLSRQSTNNSLDNKARPMANTNQAPDLESIHCEMHGIFEQIRIMNEINSHLMQHLAINNPPPATAPLPEDADRSHRSFQSGDQDLQNCHSAGQGHSTRSCQHQSASLHSKRGKSHGMSESRSFRRTQDTMCEKTRRRGRSPRWDDRVHRRRNKSTTQKIKDLDAWIDAINTGIKAPVIMDALIRQTEPPFTKRAIKVKVSSRFNYHLS</sequence>
<accession>A0A7J0F9L0</accession>
<name>A0A7J0F9L0_9ERIC</name>
<evidence type="ECO:0000256" key="1">
    <source>
        <dbReference type="SAM" id="MobiDB-lite"/>
    </source>
</evidence>
<evidence type="ECO:0000313" key="4">
    <source>
        <dbReference type="Proteomes" id="UP000585474"/>
    </source>
</evidence>
<organism evidence="3 4">
    <name type="scientific">Actinidia rufa</name>
    <dbReference type="NCBI Taxonomy" id="165716"/>
    <lineage>
        <taxon>Eukaryota</taxon>
        <taxon>Viridiplantae</taxon>
        <taxon>Streptophyta</taxon>
        <taxon>Embryophyta</taxon>
        <taxon>Tracheophyta</taxon>
        <taxon>Spermatophyta</taxon>
        <taxon>Magnoliopsida</taxon>
        <taxon>eudicotyledons</taxon>
        <taxon>Gunneridae</taxon>
        <taxon>Pentapetalae</taxon>
        <taxon>asterids</taxon>
        <taxon>Ericales</taxon>
        <taxon>Actinidiaceae</taxon>
        <taxon>Actinidia</taxon>
    </lineage>
</organism>
<feature type="compositionally biased region" description="Polar residues" evidence="1">
    <location>
        <begin position="215"/>
        <end position="245"/>
    </location>
</feature>
<dbReference type="EMBL" id="BJWL01000010">
    <property type="protein sequence ID" value="GFY95388.1"/>
    <property type="molecule type" value="Genomic_DNA"/>
</dbReference>